<feature type="transmembrane region" description="Helical" evidence="7">
    <location>
        <begin position="18"/>
        <end position="37"/>
    </location>
</feature>
<dbReference type="GO" id="GO:0018104">
    <property type="term" value="P:peptidoglycan-protein cross-linking"/>
    <property type="evidence" value="ECO:0007669"/>
    <property type="project" value="TreeGrafter"/>
</dbReference>
<dbReference type="SUPFAM" id="SSF141523">
    <property type="entry name" value="L,D-transpeptidase catalytic domain-like"/>
    <property type="match status" value="1"/>
</dbReference>
<evidence type="ECO:0000256" key="1">
    <source>
        <dbReference type="ARBA" id="ARBA00004752"/>
    </source>
</evidence>
<keyword evidence="3 6" id="KW-0133">Cell shape</keyword>
<dbReference type="InterPro" id="IPR050979">
    <property type="entry name" value="LD-transpeptidase"/>
</dbReference>
<dbReference type="GO" id="GO:0071972">
    <property type="term" value="F:peptidoglycan L,D-transpeptidase activity"/>
    <property type="evidence" value="ECO:0007669"/>
    <property type="project" value="TreeGrafter"/>
</dbReference>
<dbReference type="Proteomes" id="UP000679179">
    <property type="component" value="Unassembled WGS sequence"/>
</dbReference>
<dbReference type="InterPro" id="IPR038054">
    <property type="entry name" value="LD_TPept-like_central_sf"/>
</dbReference>
<dbReference type="RefSeq" id="WP_212903093.1">
    <property type="nucleotide sequence ID" value="NZ_BOPZ01000006.1"/>
</dbReference>
<dbReference type="Gene3D" id="3.10.20.800">
    <property type="match status" value="1"/>
</dbReference>
<keyword evidence="7" id="KW-0812">Transmembrane</keyword>
<evidence type="ECO:0000256" key="5">
    <source>
        <dbReference type="ARBA" id="ARBA00023316"/>
    </source>
</evidence>
<evidence type="ECO:0000313" key="10">
    <source>
        <dbReference type="Proteomes" id="UP000679179"/>
    </source>
</evidence>
<dbReference type="AlphaFoldDB" id="A0A919RYZ1"/>
<evidence type="ECO:0000259" key="8">
    <source>
        <dbReference type="PROSITE" id="PS52029"/>
    </source>
</evidence>
<dbReference type="CDD" id="cd16913">
    <property type="entry name" value="YkuD_like"/>
    <property type="match status" value="1"/>
</dbReference>
<evidence type="ECO:0000256" key="3">
    <source>
        <dbReference type="ARBA" id="ARBA00022960"/>
    </source>
</evidence>
<keyword evidence="2" id="KW-0808">Transferase</keyword>
<evidence type="ECO:0000256" key="4">
    <source>
        <dbReference type="ARBA" id="ARBA00022984"/>
    </source>
</evidence>
<proteinExistence type="predicted"/>
<reference evidence="9" key="1">
    <citation type="submission" date="2021-03" db="EMBL/GenBank/DDBJ databases">
        <title>Taxonomic study of Clostridium polyendosporum from meadow-gley soil under rice.</title>
        <authorList>
            <person name="Kobayashi H."/>
            <person name="Tanizawa Y."/>
            <person name="Yagura M."/>
        </authorList>
    </citation>
    <scope>NUCLEOTIDE SEQUENCE</scope>
    <source>
        <strain evidence="9">JCM 30710</strain>
    </source>
</reference>
<sequence length="464" mass="53062">MKNINVTKLFKSEATGNIIILIASIVLIYLLISLYFANHFFFNTVINGVDVSLKAHDDVDDIIRSYIKDYKLQLIERNGEIEEIIGQDIGMQYNEKSNISKIYEIQNSFKWIGSLLKEQKYYVDDLFVYNKDNLENKINELNCLNKGIIEPQNVSFRYSNGSYEVIEEVYGNKIYKDKLNEAIEMSILKGETKLDLNENLCYENPKYTLSSGKTIETKNLLNKYVSTKITYIFGSENEILDENIINQWLSVDENLEVVINEKAVTEYVQGLSKKYDTVGIARKIKTSTNRIVEVKGGFYGWRINCAAETKALLENIKLSEVLEKEPIYTQKAVSRGEDDIGNTYVEINITRQHLWFYKDGKLITQGAVVTGNPNKGNSTKVGIYMLNYKEKGSTLSGPNYEAEVTYWMPFNGNIGIHDASWRYSFGGDIYKRNGTHGCVNAPLYLAKTIFDNIEDGTPIICYEE</sequence>
<dbReference type="PROSITE" id="PS52029">
    <property type="entry name" value="LD_TPASE"/>
    <property type="match status" value="1"/>
</dbReference>
<organism evidence="9 10">
    <name type="scientific">Clostridium polyendosporum</name>
    <dbReference type="NCBI Taxonomy" id="69208"/>
    <lineage>
        <taxon>Bacteria</taxon>
        <taxon>Bacillati</taxon>
        <taxon>Bacillota</taxon>
        <taxon>Clostridia</taxon>
        <taxon>Eubacteriales</taxon>
        <taxon>Clostridiaceae</taxon>
        <taxon>Clostridium</taxon>
    </lineage>
</organism>
<feature type="active site" description="Proton donor/acceptor" evidence="6">
    <location>
        <position position="417"/>
    </location>
</feature>
<dbReference type="InterPro" id="IPR038063">
    <property type="entry name" value="Transpep_catalytic_dom"/>
</dbReference>
<protein>
    <recommendedName>
        <fullName evidence="8">L,D-TPase catalytic domain-containing protein</fullName>
    </recommendedName>
</protein>
<comment type="caution">
    <text evidence="9">The sequence shown here is derived from an EMBL/GenBank/DDBJ whole genome shotgun (WGS) entry which is preliminary data.</text>
</comment>
<dbReference type="Pfam" id="PF03734">
    <property type="entry name" value="YkuD"/>
    <property type="match status" value="1"/>
</dbReference>
<evidence type="ECO:0000313" key="9">
    <source>
        <dbReference type="EMBL" id="GIM28354.1"/>
    </source>
</evidence>
<accession>A0A919RYZ1</accession>
<feature type="active site" description="Nucleophile" evidence="6">
    <location>
        <position position="438"/>
    </location>
</feature>
<gene>
    <name evidence="9" type="ORF">CPJCM30710_10200</name>
</gene>
<evidence type="ECO:0000256" key="7">
    <source>
        <dbReference type="SAM" id="Phobius"/>
    </source>
</evidence>
<evidence type="ECO:0000256" key="6">
    <source>
        <dbReference type="PROSITE-ProRule" id="PRU01373"/>
    </source>
</evidence>
<dbReference type="GO" id="GO:0005576">
    <property type="term" value="C:extracellular region"/>
    <property type="evidence" value="ECO:0007669"/>
    <property type="project" value="TreeGrafter"/>
</dbReference>
<dbReference type="EMBL" id="BOPZ01000006">
    <property type="protein sequence ID" value="GIM28354.1"/>
    <property type="molecule type" value="Genomic_DNA"/>
</dbReference>
<dbReference type="Gene3D" id="2.40.440.10">
    <property type="entry name" value="L,D-transpeptidase catalytic domain-like"/>
    <property type="match status" value="1"/>
</dbReference>
<keyword evidence="10" id="KW-1185">Reference proteome</keyword>
<dbReference type="InterPro" id="IPR005490">
    <property type="entry name" value="LD_TPept_cat_dom"/>
</dbReference>
<comment type="pathway">
    <text evidence="1 6">Cell wall biogenesis; peptidoglycan biosynthesis.</text>
</comment>
<keyword evidence="7" id="KW-0472">Membrane</keyword>
<dbReference type="InterPro" id="IPR022029">
    <property type="entry name" value="YoaR-like_PG-bd"/>
</dbReference>
<dbReference type="SUPFAM" id="SSF143985">
    <property type="entry name" value="L,D-transpeptidase pre-catalytic domain-like"/>
    <property type="match status" value="1"/>
</dbReference>
<dbReference type="PANTHER" id="PTHR30582:SF33">
    <property type="entry name" value="EXPORTED PROTEIN"/>
    <property type="match status" value="1"/>
</dbReference>
<keyword evidence="5 6" id="KW-0961">Cell wall biogenesis/degradation</keyword>
<dbReference type="GO" id="GO:0016740">
    <property type="term" value="F:transferase activity"/>
    <property type="evidence" value="ECO:0007669"/>
    <property type="project" value="UniProtKB-KW"/>
</dbReference>
<dbReference type="Pfam" id="PF12229">
    <property type="entry name" value="PG_binding_4"/>
    <property type="match status" value="2"/>
</dbReference>
<evidence type="ECO:0000256" key="2">
    <source>
        <dbReference type="ARBA" id="ARBA00022679"/>
    </source>
</evidence>
<name>A0A919RYZ1_9CLOT</name>
<dbReference type="GO" id="GO:0071555">
    <property type="term" value="P:cell wall organization"/>
    <property type="evidence" value="ECO:0007669"/>
    <property type="project" value="UniProtKB-UniRule"/>
</dbReference>
<keyword evidence="4 6" id="KW-0573">Peptidoglycan synthesis</keyword>
<keyword evidence="7" id="KW-1133">Transmembrane helix</keyword>
<dbReference type="PANTHER" id="PTHR30582">
    <property type="entry name" value="L,D-TRANSPEPTIDASE"/>
    <property type="match status" value="1"/>
</dbReference>
<feature type="domain" description="L,D-TPase catalytic" evidence="8">
    <location>
        <begin position="343"/>
        <end position="462"/>
    </location>
</feature>
<dbReference type="GO" id="GO:0008360">
    <property type="term" value="P:regulation of cell shape"/>
    <property type="evidence" value="ECO:0007669"/>
    <property type="project" value="UniProtKB-UniRule"/>
</dbReference>